<organism evidence="8 9">
    <name type="scientific">Aphanomyces stellatus</name>
    <dbReference type="NCBI Taxonomy" id="120398"/>
    <lineage>
        <taxon>Eukaryota</taxon>
        <taxon>Sar</taxon>
        <taxon>Stramenopiles</taxon>
        <taxon>Oomycota</taxon>
        <taxon>Saprolegniomycetes</taxon>
        <taxon>Saprolegniales</taxon>
        <taxon>Verrucalvaceae</taxon>
        <taxon>Aphanomyces</taxon>
    </lineage>
</organism>
<dbReference type="GO" id="GO:0005634">
    <property type="term" value="C:nucleus"/>
    <property type="evidence" value="ECO:0007669"/>
    <property type="project" value="TreeGrafter"/>
</dbReference>
<dbReference type="EMBL" id="VJMH01005121">
    <property type="protein sequence ID" value="KAF0700492.1"/>
    <property type="molecule type" value="Genomic_DNA"/>
</dbReference>
<dbReference type="OrthoDB" id="60484at2759"/>
<evidence type="ECO:0000313" key="9">
    <source>
        <dbReference type="Proteomes" id="UP000332933"/>
    </source>
</evidence>
<keyword evidence="5" id="KW-0067">ATP-binding</keyword>
<dbReference type="Pfam" id="PF00069">
    <property type="entry name" value="Pkinase"/>
    <property type="match status" value="1"/>
</dbReference>
<dbReference type="InterPro" id="IPR000719">
    <property type="entry name" value="Prot_kinase_dom"/>
</dbReference>
<proteinExistence type="predicted"/>
<feature type="domain" description="Protein kinase" evidence="6">
    <location>
        <begin position="61"/>
        <end position="337"/>
    </location>
</feature>
<keyword evidence="1" id="KW-0723">Serine/threonine-protein kinase</keyword>
<evidence type="ECO:0000256" key="4">
    <source>
        <dbReference type="ARBA" id="ARBA00022777"/>
    </source>
</evidence>
<protein>
    <submittedName>
        <fullName evidence="8">Aste57867_8976 protein</fullName>
    </submittedName>
</protein>
<reference evidence="7" key="2">
    <citation type="submission" date="2019-06" db="EMBL/GenBank/DDBJ databases">
        <title>Genomics analysis of Aphanomyces spp. identifies a new class of oomycete effector associated with host adaptation.</title>
        <authorList>
            <person name="Gaulin E."/>
        </authorList>
    </citation>
    <scope>NUCLEOTIDE SEQUENCE</scope>
    <source>
        <strain evidence="7">CBS 578.67</strain>
    </source>
</reference>
<keyword evidence="9" id="KW-1185">Reference proteome</keyword>
<dbReference type="PROSITE" id="PS50011">
    <property type="entry name" value="PROTEIN_KINASE_DOM"/>
    <property type="match status" value="1"/>
</dbReference>
<evidence type="ECO:0000256" key="2">
    <source>
        <dbReference type="ARBA" id="ARBA00022679"/>
    </source>
</evidence>
<dbReference type="PANTHER" id="PTHR24345:SF91">
    <property type="entry name" value="SERINE_THREONINE-PROTEIN KINASE PLK4"/>
    <property type="match status" value="1"/>
</dbReference>
<dbReference type="InterPro" id="IPR011009">
    <property type="entry name" value="Kinase-like_dom_sf"/>
</dbReference>
<dbReference type="EMBL" id="CAADRA010005142">
    <property type="protein sequence ID" value="VFT85860.1"/>
    <property type="molecule type" value="Genomic_DNA"/>
</dbReference>
<dbReference type="Proteomes" id="UP000332933">
    <property type="component" value="Unassembled WGS sequence"/>
</dbReference>
<dbReference type="GO" id="GO:0005524">
    <property type="term" value="F:ATP binding"/>
    <property type="evidence" value="ECO:0007669"/>
    <property type="project" value="UniProtKB-KW"/>
</dbReference>
<evidence type="ECO:0000256" key="5">
    <source>
        <dbReference type="ARBA" id="ARBA00022840"/>
    </source>
</evidence>
<dbReference type="AlphaFoldDB" id="A0A485KLV5"/>
<reference evidence="8 9" key="1">
    <citation type="submission" date="2019-03" db="EMBL/GenBank/DDBJ databases">
        <authorList>
            <person name="Gaulin E."/>
            <person name="Dumas B."/>
        </authorList>
    </citation>
    <scope>NUCLEOTIDE SEQUENCE [LARGE SCALE GENOMIC DNA]</scope>
    <source>
        <strain evidence="8">CBS 568.67</strain>
    </source>
</reference>
<name>A0A485KLV5_9STRA</name>
<evidence type="ECO:0000256" key="1">
    <source>
        <dbReference type="ARBA" id="ARBA00022527"/>
    </source>
</evidence>
<keyword evidence="2" id="KW-0808">Transferase</keyword>
<sequence>MRCKRFNRIRKLQFHRSQDAKNVCDRPRLSFVHGRAVVAVFRWIPSSADAFPNQFTKMQQYVVERDLAPALYGKVLLCLDTVKGERVAVKRMEIAAASTHTTVDCKWRIPEDTAMEKHVNWALRRGGGHPHILGIRADFVDGDSECFVFDYCGGGELYDALQHAPGHRFDLATARMFLGQIARGVSFLHRQGVAHRDLSLENVLLDATQTHAYICDFGLAVIGRTSSFLCIDGPVGKPFYIAPEVAAGRAYDSTKADVWSVGVMFYMMATGRPLVQMAHHSDDRFRYLASHGLCAFLDALDTRQWFDDDAVSLLQLMLHVDPHERASVDQVLRHPFLRHHTQLSTCRPRHNSSPGKAARLAKSIWLWIAPRLSSRRIRRRAREGVCA</sequence>
<dbReference type="Gene3D" id="1.10.510.10">
    <property type="entry name" value="Transferase(Phosphotransferase) domain 1"/>
    <property type="match status" value="1"/>
</dbReference>
<dbReference type="PANTHER" id="PTHR24345">
    <property type="entry name" value="SERINE/THREONINE-PROTEIN KINASE PLK"/>
    <property type="match status" value="1"/>
</dbReference>
<keyword evidence="4" id="KW-0418">Kinase</keyword>
<evidence type="ECO:0000313" key="7">
    <source>
        <dbReference type="EMBL" id="KAF0700492.1"/>
    </source>
</evidence>
<accession>A0A485KLV5</accession>
<dbReference type="SUPFAM" id="SSF56112">
    <property type="entry name" value="Protein kinase-like (PK-like)"/>
    <property type="match status" value="1"/>
</dbReference>
<keyword evidence="3" id="KW-0547">Nucleotide-binding</keyword>
<evidence type="ECO:0000313" key="8">
    <source>
        <dbReference type="EMBL" id="VFT85860.1"/>
    </source>
</evidence>
<dbReference type="GO" id="GO:0004674">
    <property type="term" value="F:protein serine/threonine kinase activity"/>
    <property type="evidence" value="ECO:0007669"/>
    <property type="project" value="UniProtKB-KW"/>
</dbReference>
<gene>
    <name evidence="8" type="primary">Aste57867_8976</name>
    <name evidence="7" type="ORF">As57867_008941</name>
    <name evidence="8" type="ORF">ASTE57867_8976</name>
</gene>
<evidence type="ECO:0000259" key="6">
    <source>
        <dbReference type="PROSITE" id="PS50011"/>
    </source>
</evidence>
<evidence type="ECO:0000256" key="3">
    <source>
        <dbReference type="ARBA" id="ARBA00022741"/>
    </source>
</evidence>